<evidence type="ECO:0000259" key="10">
    <source>
        <dbReference type="Pfam" id="PF04083"/>
    </source>
</evidence>
<evidence type="ECO:0000256" key="2">
    <source>
        <dbReference type="ARBA" id="ARBA00022729"/>
    </source>
</evidence>
<reference evidence="11" key="1">
    <citation type="submission" date="2022-01" db="EMBL/GenBank/DDBJ databases">
        <authorList>
            <person name="King R."/>
        </authorList>
    </citation>
    <scope>NUCLEOTIDE SEQUENCE</scope>
</reference>
<keyword evidence="4 7" id="KW-0442">Lipid degradation</keyword>
<dbReference type="GO" id="GO:0016042">
    <property type="term" value="P:lipid catabolic process"/>
    <property type="evidence" value="ECO:0007669"/>
    <property type="project" value="UniProtKB-KW"/>
</dbReference>
<proteinExistence type="inferred from homology"/>
<comment type="similarity">
    <text evidence="1 7">Belongs to the AB hydrolase superfamily. Lipase family.</text>
</comment>
<keyword evidence="3 7" id="KW-0378">Hydrolase</keyword>
<keyword evidence="5" id="KW-0443">Lipid metabolism</keyword>
<dbReference type="AlphaFoldDB" id="A0A9N9XLS0"/>
<gene>
    <name evidence="11" type="ORF">PHYEVI_LOCUS5328</name>
</gene>
<evidence type="ECO:0000256" key="6">
    <source>
        <dbReference type="ARBA" id="ARBA00023180"/>
    </source>
</evidence>
<evidence type="ECO:0000256" key="4">
    <source>
        <dbReference type="ARBA" id="ARBA00022963"/>
    </source>
</evidence>
<evidence type="ECO:0000256" key="7">
    <source>
        <dbReference type="PIRNR" id="PIRNR000862"/>
    </source>
</evidence>
<evidence type="ECO:0000256" key="9">
    <source>
        <dbReference type="SAM" id="SignalP"/>
    </source>
</evidence>
<dbReference type="PANTHER" id="PTHR11005">
    <property type="entry name" value="LYSOSOMAL ACID LIPASE-RELATED"/>
    <property type="match status" value="1"/>
</dbReference>
<dbReference type="InterPro" id="IPR029058">
    <property type="entry name" value="AB_hydrolase_fold"/>
</dbReference>
<evidence type="ECO:0000256" key="3">
    <source>
        <dbReference type="ARBA" id="ARBA00022801"/>
    </source>
</evidence>
<dbReference type="FunFam" id="3.40.50.1820:FF:000021">
    <property type="entry name" value="Lipase"/>
    <property type="match status" value="1"/>
</dbReference>
<sequence>MMTSQVLVTLLLALLSHGTRAGFLDLPSDPLETIKSTIDSAKTGAEGIIGTVPELITDSLGNVLDINNVPVVARVPTPDLIAQNGYPVESHYVTTDDGYILNIHRIPKSKNGVSNGKVVYIQHGLMCSSVDFVLFGPKHGLAYLLSDAGYDVWLGNVRGNTYSRNHTRFSADDEEFWQFSWHEIGKYDIPAIIDYVLLKTQKEQLFHIGHSQGTTTFYVMLSEKPKYNDKVEAHISLAPIAFMGHLFSPLIRFVALGTEPLSQLLNMMGEYEFLPNSSFFTFLKEATCFRGIGKVLCKNALFAIAGFSPNQLNVSNVPVVVANYPAGASTRQIVHYGQEVKSKKFRMFDYGIYNVDHYTNGPPDYDLTRIETDMYLLYSSNDWLAAKVDVEHFYDQLLHSKVKYNIPIDTWNHLDYLFGNDAPKVVYKKVLEILSKYN</sequence>
<evidence type="ECO:0000256" key="8">
    <source>
        <dbReference type="PIRSR" id="PIRSR000862-1"/>
    </source>
</evidence>
<dbReference type="GO" id="GO:0016788">
    <property type="term" value="F:hydrolase activity, acting on ester bonds"/>
    <property type="evidence" value="ECO:0007669"/>
    <property type="project" value="InterPro"/>
</dbReference>
<evidence type="ECO:0000313" key="12">
    <source>
        <dbReference type="Proteomes" id="UP001153712"/>
    </source>
</evidence>
<feature type="chain" id="PRO_5040261988" description="Lipase" evidence="9">
    <location>
        <begin position="22"/>
        <end position="438"/>
    </location>
</feature>
<evidence type="ECO:0000256" key="1">
    <source>
        <dbReference type="ARBA" id="ARBA00010701"/>
    </source>
</evidence>
<dbReference type="PIRSF" id="PIRSF000862">
    <property type="entry name" value="Steryl_ester_lip"/>
    <property type="match status" value="1"/>
</dbReference>
<evidence type="ECO:0000313" key="11">
    <source>
        <dbReference type="EMBL" id="CAG9858941.1"/>
    </source>
</evidence>
<feature type="active site" description="Charge relay system" evidence="8">
    <location>
        <position position="382"/>
    </location>
</feature>
<feature type="signal peptide" evidence="9">
    <location>
        <begin position="1"/>
        <end position="21"/>
    </location>
</feature>
<keyword evidence="6" id="KW-0325">Glycoprotein</keyword>
<feature type="active site" description="Nucleophile" evidence="8">
    <location>
        <position position="211"/>
    </location>
</feature>
<dbReference type="InterPro" id="IPR025483">
    <property type="entry name" value="Lipase_euk"/>
</dbReference>
<name>A0A9N9XLS0_PHYSR</name>
<dbReference type="Gene3D" id="3.40.50.1820">
    <property type="entry name" value="alpha/beta hydrolase"/>
    <property type="match status" value="1"/>
</dbReference>
<evidence type="ECO:0000256" key="5">
    <source>
        <dbReference type="ARBA" id="ARBA00023098"/>
    </source>
</evidence>
<feature type="active site" description="Charge relay system" evidence="8">
    <location>
        <position position="413"/>
    </location>
</feature>
<dbReference type="Proteomes" id="UP001153712">
    <property type="component" value="Chromosome 2"/>
</dbReference>
<dbReference type="EMBL" id="OU900095">
    <property type="protein sequence ID" value="CAG9858941.1"/>
    <property type="molecule type" value="Genomic_DNA"/>
</dbReference>
<dbReference type="SUPFAM" id="SSF53474">
    <property type="entry name" value="alpha/beta-Hydrolases"/>
    <property type="match status" value="1"/>
</dbReference>
<keyword evidence="12" id="KW-1185">Reference proteome</keyword>
<protein>
    <recommendedName>
        <fullName evidence="7">Lipase</fullName>
    </recommendedName>
</protein>
<dbReference type="Pfam" id="PF04083">
    <property type="entry name" value="Abhydro_lipase"/>
    <property type="match status" value="1"/>
</dbReference>
<feature type="domain" description="Partial AB-hydrolase lipase" evidence="10">
    <location>
        <begin position="78"/>
        <end position="134"/>
    </location>
</feature>
<keyword evidence="2 9" id="KW-0732">Signal</keyword>
<organism evidence="11 12">
    <name type="scientific">Phyllotreta striolata</name>
    <name type="common">Striped flea beetle</name>
    <name type="synonym">Crioceris striolata</name>
    <dbReference type="NCBI Taxonomy" id="444603"/>
    <lineage>
        <taxon>Eukaryota</taxon>
        <taxon>Metazoa</taxon>
        <taxon>Ecdysozoa</taxon>
        <taxon>Arthropoda</taxon>
        <taxon>Hexapoda</taxon>
        <taxon>Insecta</taxon>
        <taxon>Pterygota</taxon>
        <taxon>Neoptera</taxon>
        <taxon>Endopterygota</taxon>
        <taxon>Coleoptera</taxon>
        <taxon>Polyphaga</taxon>
        <taxon>Cucujiformia</taxon>
        <taxon>Chrysomeloidea</taxon>
        <taxon>Chrysomelidae</taxon>
        <taxon>Galerucinae</taxon>
        <taxon>Alticini</taxon>
        <taxon>Phyllotreta</taxon>
    </lineage>
</organism>
<dbReference type="OrthoDB" id="9974421at2759"/>
<dbReference type="InterPro" id="IPR006693">
    <property type="entry name" value="AB_hydrolase_lipase"/>
</dbReference>
<accession>A0A9N9XLS0</accession>